<dbReference type="Gene3D" id="3.20.20.100">
    <property type="entry name" value="NADP-dependent oxidoreductase domain"/>
    <property type="match status" value="1"/>
</dbReference>
<dbReference type="PANTHER" id="PTHR43827:SF11">
    <property type="entry name" value="GLYOXAL REDUCTASE-LIKE"/>
    <property type="match status" value="1"/>
</dbReference>
<dbReference type="GeneTree" id="ENSGT00940000164916"/>
<organism evidence="2 3">
    <name type="scientific">Oncorhynchus kisutch</name>
    <name type="common">Coho salmon</name>
    <name type="synonym">Salmo kisutch</name>
    <dbReference type="NCBI Taxonomy" id="8019"/>
    <lineage>
        <taxon>Eukaryota</taxon>
        <taxon>Metazoa</taxon>
        <taxon>Chordata</taxon>
        <taxon>Craniata</taxon>
        <taxon>Vertebrata</taxon>
        <taxon>Euteleostomi</taxon>
        <taxon>Actinopterygii</taxon>
        <taxon>Neopterygii</taxon>
        <taxon>Teleostei</taxon>
        <taxon>Protacanthopterygii</taxon>
        <taxon>Salmoniformes</taxon>
        <taxon>Salmonidae</taxon>
        <taxon>Salmoninae</taxon>
        <taxon>Oncorhynchus</taxon>
    </lineage>
</organism>
<reference evidence="2" key="1">
    <citation type="submission" date="2025-08" db="UniProtKB">
        <authorList>
            <consortium name="Ensembl"/>
        </authorList>
    </citation>
    <scope>IDENTIFICATION</scope>
</reference>
<feature type="domain" description="NADP-dependent oxidoreductase" evidence="1">
    <location>
        <begin position="52"/>
        <end position="128"/>
    </location>
</feature>
<dbReference type="InterPro" id="IPR023210">
    <property type="entry name" value="NADP_OxRdtase_dom"/>
</dbReference>
<dbReference type="GO" id="GO:0016491">
    <property type="term" value="F:oxidoreductase activity"/>
    <property type="evidence" value="ECO:0007669"/>
    <property type="project" value="InterPro"/>
</dbReference>
<dbReference type="PANTHER" id="PTHR43827">
    <property type="entry name" value="2,5-DIKETO-D-GLUCONIC ACID REDUCTASE"/>
    <property type="match status" value="1"/>
</dbReference>
<reference evidence="2" key="2">
    <citation type="submission" date="2025-09" db="UniProtKB">
        <authorList>
            <consortium name="Ensembl"/>
        </authorList>
    </citation>
    <scope>IDENTIFICATION</scope>
</reference>
<evidence type="ECO:0000259" key="1">
    <source>
        <dbReference type="Pfam" id="PF00248"/>
    </source>
</evidence>
<dbReference type="Pfam" id="PF00248">
    <property type="entry name" value="Aldo_ket_red"/>
    <property type="match status" value="1"/>
</dbReference>
<dbReference type="InterPro" id="IPR020471">
    <property type="entry name" value="AKR"/>
</dbReference>
<name>A0A8C7KX64_ONCKI</name>
<dbReference type="PRINTS" id="PR00069">
    <property type="entry name" value="ALDKETRDTASE"/>
</dbReference>
<keyword evidence="3" id="KW-1185">Reference proteome</keyword>
<dbReference type="InterPro" id="IPR036812">
    <property type="entry name" value="NAD(P)_OxRdtase_dom_sf"/>
</dbReference>
<evidence type="ECO:0000313" key="3">
    <source>
        <dbReference type="Proteomes" id="UP000694557"/>
    </source>
</evidence>
<dbReference type="AlphaFoldDB" id="A0A8C7KX64"/>
<evidence type="ECO:0000313" key="2">
    <source>
        <dbReference type="Ensembl" id="ENSOKIP00005103880.1"/>
    </source>
</evidence>
<sequence length="186" mass="20918">ILGLCLVGPDAQAQTDIFLIIKLYPADMGPMVREGCARRLEKLGIGGTSHSWTVMEELHANEMLGTIGVSNYSPRHLTELLETCRMHPAVLQVEFHPRLAQRELRTICRHSGVCFQAYSSLGKGTLLPNHKLWLWRKGMAELPPRSSCSGPLKGERKWCLTLTWMERLSDMDSGTRFCNRDPTSVV</sequence>
<accession>A0A8C7KX64</accession>
<dbReference type="Proteomes" id="UP000694557">
    <property type="component" value="Unassembled WGS sequence"/>
</dbReference>
<proteinExistence type="predicted"/>
<dbReference type="SUPFAM" id="SSF51430">
    <property type="entry name" value="NAD(P)-linked oxidoreductase"/>
    <property type="match status" value="1"/>
</dbReference>
<dbReference type="Ensembl" id="ENSOKIT00005111342.1">
    <property type="protein sequence ID" value="ENSOKIP00005103880.1"/>
    <property type="gene ID" value="ENSOKIG00005045696.1"/>
</dbReference>
<protein>
    <submittedName>
        <fullName evidence="2">Zgc:110782</fullName>
    </submittedName>
</protein>